<comment type="caution">
    <text evidence="1">The sequence shown here is derived from an EMBL/GenBank/DDBJ whole genome shotgun (WGS) entry which is preliminary data.</text>
</comment>
<proteinExistence type="predicted"/>
<dbReference type="EMBL" id="NMQU01000074">
    <property type="protein sequence ID" value="OXM47500.1"/>
    <property type="molecule type" value="Genomic_DNA"/>
</dbReference>
<dbReference type="AlphaFoldDB" id="A0A229RLG3"/>
<protein>
    <submittedName>
        <fullName evidence="1">Uncharacterized protein</fullName>
    </submittedName>
</protein>
<gene>
    <name evidence="1" type="ORF">CFP75_23740</name>
</gene>
<accession>A0A229RLG3</accession>
<evidence type="ECO:0000313" key="2">
    <source>
        <dbReference type="Proteomes" id="UP000215563"/>
    </source>
</evidence>
<name>A0A229RLG3_AMYAL</name>
<organism evidence="1 2">
    <name type="scientific">Amycolatopsis alba DSM 44262</name>
    <dbReference type="NCBI Taxonomy" id="1125972"/>
    <lineage>
        <taxon>Bacteria</taxon>
        <taxon>Bacillati</taxon>
        <taxon>Actinomycetota</taxon>
        <taxon>Actinomycetes</taxon>
        <taxon>Pseudonocardiales</taxon>
        <taxon>Pseudonocardiaceae</taxon>
        <taxon>Amycolatopsis</taxon>
    </lineage>
</organism>
<reference evidence="1 2" key="1">
    <citation type="submission" date="2017-07" db="EMBL/GenBank/DDBJ databases">
        <title>Amycolatopsis alba DSM 44262 Genome sequencing and assembly.</title>
        <authorList>
            <person name="Kaur N."/>
            <person name="Mayilraj S."/>
        </authorList>
    </citation>
    <scope>NUCLEOTIDE SEQUENCE [LARGE SCALE GENOMIC DNA]</scope>
    <source>
        <strain evidence="1 2">DSM 44262</strain>
    </source>
</reference>
<sequence length="246" mass="27630">MLHAIPDEHYVEFVADGLNPNDHPSFPARVVDIPLTTSRFGAHARLRAEVLPSVQQWITKNPQLGMGLQLLPADKHRSNDLPLKIDTTGALWQRTLIVWPDDGLYELSGDTTWFLQISVPTTTADTIRSLHRELVKPANLRPEPGEALVNLADAQVSFPAIVDNESWIGAAVPYFRPEVAKILGAWLNYAHLTLDDTYARTYWEGDTLIVVESNAASMPGYHPDHVEPRPDGRYAIGWREWVWEAV</sequence>
<evidence type="ECO:0000313" key="1">
    <source>
        <dbReference type="EMBL" id="OXM47500.1"/>
    </source>
</evidence>
<dbReference type="RefSeq" id="WP_020636242.1">
    <property type="nucleotide sequence ID" value="NZ_KB913032.1"/>
</dbReference>
<dbReference type="OrthoDB" id="3467040at2"/>
<dbReference type="Proteomes" id="UP000215563">
    <property type="component" value="Unassembled WGS sequence"/>
</dbReference>
<keyword evidence="2" id="KW-1185">Reference proteome</keyword>